<evidence type="ECO:0000256" key="3">
    <source>
        <dbReference type="PIRSR" id="PIRSR633199-1"/>
    </source>
</evidence>
<accession>A0A7K1FJ65</accession>
<dbReference type="NCBIfam" id="NF045660">
    <property type="entry name" value="DiMthArgaseDdahStm"/>
    <property type="match status" value="1"/>
</dbReference>
<comment type="similarity">
    <text evidence="1">Belongs to the DDAH family.</text>
</comment>
<organism evidence="4 5">
    <name type="scientific">Nakamurella alba</name>
    <dbReference type="NCBI Taxonomy" id="2665158"/>
    <lineage>
        <taxon>Bacteria</taxon>
        <taxon>Bacillati</taxon>
        <taxon>Actinomycetota</taxon>
        <taxon>Actinomycetes</taxon>
        <taxon>Nakamurellales</taxon>
        <taxon>Nakamurellaceae</taxon>
        <taxon>Nakamurella</taxon>
    </lineage>
</organism>
<feature type="active site" description="Nucleophile" evidence="3">
    <location>
        <position position="248"/>
    </location>
</feature>
<reference evidence="4 5" key="1">
    <citation type="submission" date="2019-11" db="EMBL/GenBank/DDBJ databases">
        <authorList>
            <person name="Jiang L.-Q."/>
        </authorList>
    </citation>
    <scope>NUCLEOTIDE SEQUENCE [LARGE SCALE GENOMIC DNA]</scope>
    <source>
        <strain evidence="4 5">YIM 132087</strain>
    </source>
</reference>
<proteinExistence type="inferred from homology"/>
<protein>
    <submittedName>
        <fullName evidence="4">N(G),N(G)-dimethylarginine dimethylaminohydrolase</fullName>
    </submittedName>
</protein>
<dbReference type="EMBL" id="WLYK01000001">
    <property type="protein sequence ID" value="MTD13303.1"/>
    <property type="molecule type" value="Genomic_DNA"/>
</dbReference>
<feature type="active site" description="Proton donor" evidence="3">
    <location>
        <position position="163"/>
    </location>
</feature>
<evidence type="ECO:0000256" key="1">
    <source>
        <dbReference type="ARBA" id="ARBA00008532"/>
    </source>
</evidence>
<sequence>MSSAPSALVRRPSPHLADGLITHITRTPVDTAAALVQWQGYVDALTGAGWSTVEVAAAPEFADSAFVEDTVVMVGEVAVLTRPGAPERAGEPDATADTLAALGHPVRRMASGRLDGGDVLKVGDVVYVGRGGRTDAAGVAEFRRLVEPLGRRVVAVPISKVLHLKSAVTALPDGTIVGYPPLVDDPAFFPHFRPVPEEAGAHVVDLGGGRLLVAASAPRSAELLADLGYTPVPVDIQEFEKLEGCVTCLSVRLRVPPAGVAEAGTVPATQDRTTQ</sequence>
<dbReference type="AlphaFoldDB" id="A0A7K1FJ65"/>
<dbReference type="GO" id="GO:0016403">
    <property type="term" value="F:dimethylargininase activity"/>
    <property type="evidence" value="ECO:0007669"/>
    <property type="project" value="TreeGrafter"/>
</dbReference>
<dbReference type="RefSeq" id="WP_154767189.1">
    <property type="nucleotide sequence ID" value="NZ_WLYK01000001.1"/>
</dbReference>
<keyword evidence="5" id="KW-1185">Reference proteome</keyword>
<dbReference type="InterPro" id="IPR033199">
    <property type="entry name" value="DDAH-like"/>
</dbReference>
<dbReference type="GO" id="GO:0016597">
    <property type="term" value="F:amino acid binding"/>
    <property type="evidence" value="ECO:0007669"/>
    <property type="project" value="TreeGrafter"/>
</dbReference>
<comment type="caution">
    <text evidence="4">The sequence shown here is derived from an EMBL/GenBank/DDBJ whole genome shotgun (WGS) entry which is preliminary data.</text>
</comment>
<evidence type="ECO:0000313" key="4">
    <source>
        <dbReference type="EMBL" id="MTD13303.1"/>
    </source>
</evidence>
<dbReference type="GO" id="GO:0000052">
    <property type="term" value="P:citrulline metabolic process"/>
    <property type="evidence" value="ECO:0007669"/>
    <property type="project" value="TreeGrafter"/>
</dbReference>
<evidence type="ECO:0000313" key="5">
    <source>
        <dbReference type="Proteomes" id="UP000460221"/>
    </source>
</evidence>
<dbReference type="SUPFAM" id="SSF55909">
    <property type="entry name" value="Pentein"/>
    <property type="match status" value="1"/>
</dbReference>
<name>A0A7K1FJ65_9ACTN</name>
<dbReference type="GO" id="GO:0045429">
    <property type="term" value="P:positive regulation of nitric oxide biosynthetic process"/>
    <property type="evidence" value="ECO:0007669"/>
    <property type="project" value="TreeGrafter"/>
</dbReference>
<dbReference type="Proteomes" id="UP000460221">
    <property type="component" value="Unassembled WGS sequence"/>
</dbReference>
<dbReference type="Gene3D" id="3.75.10.10">
    <property type="entry name" value="L-arginine/glycine Amidinotransferase, Chain A"/>
    <property type="match status" value="1"/>
</dbReference>
<dbReference type="GO" id="GO:0006525">
    <property type="term" value="P:arginine metabolic process"/>
    <property type="evidence" value="ECO:0007669"/>
    <property type="project" value="TreeGrafter"/>
</dbReference>
<dbReference type="PANTHER" id="PTHR12737:SF9">
    <property type="entry name" value="DIMETHYLARGININASE"/>
    <property type="match status" value="1"/>
</dbReference>
<dbReference type="PANTHER" id="PTHR12737">
    <property type="entry name" value="DIMETHYLARGININE DIMETHYLAMINOHYDROLASE"/>
    <property type="match status" value="1"/>
</dbReference>
<evidence type="ECO:0000256" key="2">
    <source>
        <dbReference type="ARBA" id="ARBA00022801"/>
    </source>
</evidence>
<gene>
    <name evidence="4" type="ORF">GIS00_04985</name>
</gene>
<keyword evidence="2 4" id="KW-0378">Hydrolase</keyword>